<gene>
    <name evidence="3" type="primary">ppnP</name>
    <name evidence="4" type="ORF">C1A40_04385</name>
</gene>
<comment type="catalytic activity">
    <reaction evidence="3">
        <text>xanthosine + phosphate = alpha-D-ribose 1-phosphate + xanthine</text>
        <dbReference type="Rhea" id="RHEA:27638"/>
        <dbReference type="ChEBI" id="CHEBI:17712"/>
        <dbReference type="ChEBI" id="CHEBI:18107"/>
        <dbReference type="ChEBI" id="CHEBI:43474"/>
        <dbReference type="ChEBI" id="CHEBI:57720"/>
        <dbReference type="EC" id="2.4.2.1"/>
    </reaction>
</comment>
<dbReference type="GO" id="GO:0009032">
    <property type="term" value="F:thymidine phosphorylase activity"/>
    <property type="evidence" value="ECO:0007669"/>
    <property type="project" value="RHEA"/>
</dbReference>
<reference evidence="5" key="1">
    <citation type="submission" date="2018-01" db="EMBL/GenBank/DDBJ databases">
        <title>Complete genome of Tamlana sp. UJ94.</title>
        <authorList>
            <person name="Jung J."/>
            <person name="Chung D."/>
            <person name="Bae S.S."/>
            <person name="Baek K."/>
        </authorList>
    </citation>
    <scope>NUCLEOTIDE SEQUENCE [LARGE SCALE GENOMIC DNA]</scope>
    <source>
        <strain evidence="5">UJ94</strain>
    </source>
</reference>
<keyword evidence="5" id="KW-1185">Reference proteome</keyword>
<dbReference type="EC" id="2.4.2.2" evidence="3"/>
<name>A0A2I7SFT5_9FLAO</name>
<dbReference type="GO" id="GO:0004850">
    <property type="term" value="F:uridine phosphorylase activity"/>
    <property type="evidence" value="ECO:0007669"/>
    <property type="project" value="RHEA"/>
</dbReference>
<dbReference type="AlphaFoldDB" id="A0A2I7SFT5"/>
<dbReference type="InterPro" id="IPR009664">
    <property type="entry name" value="Ppnp"/>
</dbReference>
<dbReference type="GO" id="GO:0047975">
    <property type="term" value="F:guanosine phosphorylase activity"/>
    <property type="evidence" value="ECO:0007669"/>
    <property type="project" value="RHEA"/>
</dbReference>
<comment type="catalytic activity">
    <reaction evidence="3">
        <text>adenosine + phosphate = alpha-D-ribose 1-phosphate + adenine</text>
        <dbReference type="Rhea" id="RHEA:27642"/>
        <dbReference type="ChEBI" id="CHEBI:16335"/>
        <dbReference type="ChEBI" id="CHEBI:16708"/>
        <dbReference type="ChEBI" id="CHEBI:43474"/>
        <dbReference type="ChEBI" id="CHEBI:57720"/>
        <dbReference type="EC" id="2.4.2.1"/>
    </reaction>
</comment>
<comment type="catalytic activity">
    <reaction evidence="3">
        <text>inosine + phosphate = alpha-D-ribose 1-phosphate + hypoxanthine</text>
        <dbReference type="Rhea" id="RHEA:27646"/>
        <dbReference type="ChEBI" id="CHEBI:17368"/>
        <dbReference type="ChEBI" id="CHEBI:17596"/>
        <dbReference type="ChEBI" id="CHEBI:43474"/>
        <dbReference type="ChEBI" id="CHEBI:57720"/>
        <dbReference type="EC" id="2.4.2.1"/>
    </reaction>
</comment>
<comment type="catalytic activity">
    <reaction evidence="3">
        <text>a purine D-ribonucleoside + phosphate = a purine nucleobase + alpha-D-ribose 1-phosphate</text>
        <dbReference type="Rhea" id="RHEA:19805"/>
        <dbReference type="ChEBI" id="CHEBI:26386"/>
        <dbReference type="ChEBI" id="CHEBI:43474"/>
        <dbReference type="ChEBI" id="CHEBI:57720"/>
        <dbReference type="ChEBI" id="CHEBI:142355"/>
        <dbReference type="EC" id="2.4.2.1"/>
    </reaction>
</comment>
<dbReference type="RefSeq" id="WP_102994835.1">
    <property type="nucleotide sequence ID" value="NZ_CP025938.1"/>
</dbReference>
<proteinExistence type="inferred from homology"/>
<evidence type="ECO:0000256" key="2">
    <source>
        <dbReference type="ARBA" id="ARBA00022679"/>
    </source>
</evidence>
<dbReference type="FunFam" id="2.60.120.10:FF:000016">
    <property type="entry name" value="Pyrimidine/purine nucleoside phosphorylase"/>
    <property type="match status" value="1"/>
</dbReference>
<dbReference type="EMBL" id="CP025938">
    <property type="protein sequence ID" value="AUS04757.1"/>
    <property type="molecule type" value="Genomic_DNA"/>
</dbReference>
<keyword evidence="1 3" id="KW-0328">Glycosyltransferase</keyword>
<keyword evidence="2 3" id="KW-0808">Transferase</keyword>
<evidence type="ECO:0000256" key="1">
    <source>
        <dbReference type="ARBA" id="ARBA00022676"/>
    </source>
</evidence>
<dbReference type="GO" id="GO:0004731">
    <property type="term" value="F:purine-nucleoside phosphorylase activity"/>
    <property type="evidence" value="ECO:0007669"/>
    <property type="project" value="UniProtKB-UniRule"/>
</dbReference>
<comment type="catalytic activity">
    <reaction evidence="3">
        <text>thymidine + phosphate = 2-deoxy-alpha-D-ribose 1-phosphate + thymine</text>
        <dbReference type="Rhea" id="RHEA:16037"/>
        <dbReference type="ChEBI" id="CHEBI:17748"/>
        <dbReference type="ChEBI" id="CHEBI:17821"/>
        <dbReference type="ChEBI" id="CHEBI:43474"/>
        <dbReference type="ChEBI" id="CHEBI:57259"/>
        <dbReference type="EC" id="2.4.2.2"/>
    </reaction>
</comment>
<evidence type="ECO:0000313" key="5">
    <source>
        <dbReference type="Proteomes" id="UP000236592"/>
    </source>
</evidence>
<comment type="similarity">
    <text evidence="3">Belongs to the nucleoside phosphorylase PpnP family.</text>
</comment>
<dbReference type="InterPro" id="IPR011051">
    <property type="entry name" value="RmlC_Cupin_sf"/>
</dbReference>
<dbReference type="CDD" id="cd20296">
    <property type="entry name" value="cupin_PpnP-like"/>
    <property type="match status" value="1"/>
</dbReference>
<evidence type="ECO:0000313" key="4">
    <source>
        <dbReference type="EMBL" id="AUS04757.1"/>
    </source>
</evidence>
<dbReference type="Pfam" id="PF06865">
    <property type="entry name" value="Ppnp"/>
    <property type="match status" value="1"/>
</dbReference>
<dbReference type="KEGG" id="taj:C1A40_04385"/>
<dbReference type="SUPFAM" id="SSF51182">
    <property type="entry name" value="RmlC-like cupins"/>
    <property type="match status" value="1"/>
</dbReference>
<dbReference type="Proteomes" id="UP000236592">
    <property type="component" value="Chromosome"/>
</dbReference>
<dbReference type="PANTHER" id="PTHR36540">
    <property type="entry name" value="PYRIMIDINE/PURINE NUCLEOSIDE PHOSPHORYLASE"/>
    <property type="match status" value="1"/>
</dbReference>
<dbReference type="GO" id="GO:0005829">
    <property type="term" value="C:cytosol"/>
    <property type="evidence" value="ECO:0007669"/>
    <property type="project" value="TreeGrafter"/>
</dbReference>
<comment type="function">
    <text evidence="3">Catalyzes the phosphorolysis of diverse nucleosides, yielding D-ribose 1-phosphate and the respective free bases. Can use uridine, adenosine, guanosine, cytidine, thymidine, inosine and xanthosine as substrates. Also catalyzes the reverse reactions.</text>
</comment>
<sequence length="93" mass="10393">MISNNAYFNDNVKSLGYTTTEGNSTLGVMNPGEYEFATSKHETMRVIEGQMVVKLPNATDWATFNAGEAYEIDANEKFQVKVSSQTSYLCTYK</sequence>
<organism evidence="4 5">
    <name type="scientific">Pseudotamlana carrageenivorans</name>
    <dbReference type="NCBI Taxonomy" id="2069432"/>
    <lineage>
        <taxon>Bacteria</taxon>
        <taxon>Pseudomonadati</taxon>
        <taxon>Bacteroidota</taxon>
        <taxon>Flavobacteriia</taxon>
        <taxon>Flavobacteriales</taxon>
        <taxon>Flavobacteriaceae</taxon>
        <taxon>Pseudotamlana</taxon>
    </lineage>
</organism>
<dbReference type="EC" id="2.4.2.1" evidence="3"/>
<dbReference type="InterPro" id="IPR014710">
    <property type="entry name" value="RmlC-like_jellyroll"/>
</dbReference>
<evidence type="ECO:0000256" key="3">
    <source>
        <dbReference type="HAMAP-Rule" id="MF_01537"/>
    </source>
</evidence>
<dbReference type="PANTHER" id="PTHR36540:SF1">
    <property type="entry name" value="PYRIMIDINE_PURINE NUCLEOSIDE PHOSPHORYLASE"/>
    <property type="match status" value="1"/>
</dbReference>
<dbReference type="OrthoDB" id="9793848at2"/>
<dbReference type="Gene3D" id="2.60.120.10">
    <property type="entry name" value="Jelly Rolls"/>
    <property type="match status" value="1"/>
</dbReference>
<accession>A0A2I7SFT5</accession>
<comment type="catalytic activity">
    <reaction evidence="3">
        <text>guanosine + phosphate = alpha-D-ribose 1-phosphate + guanine</text>
        <dbReference type="Rhea" id="RHEA:13233"/>
        <dbReference type="ChEBI" id="CHEBI:16235"/>
        <dbReference type="ChEBI" id="CHEBI:16750"/>
        <dbReference type="ChEBI" id="CHEBI:43474"/>
        <dbReference type="ChEBI" id="CHEBI:57720"/>
        <dbReference type="EC" id="2.4.2.1"/>
    </reaction>
</comment>
<dbReference type="HAMAP" id="MF_01537">
    <property type="entry name" value="Nucleos_phosphorylase_PpnP"/>
    <property type="match status" value="1"/>
</dbReference>
<comment type="catalytic activity">
    <reaction evidence="3">
        <text>uridine + phosphate = alpha-D-ribose 1-phosphate + uracil</text>
        <dbReference type="Rhea" id="RHEA:24388"/>
        <dbReference type="ChEBI" id="CHEBI:16704"/>
        <dbReference type="ChEBI" id="CHEBI:17568"/>
        <dbReference type="ChEBI" id="CHEBI:43474"/>
        <dbReference type="ChEBI" id="CHEBI:57720"/>
        <dbReference type="EC" id="2.4.2.2"/>
    </reaction>
</comment>
<protein>
    <recommendedName>
        <fullName evidence="3">Pyrimidine/purine nucleoside phosphorylase</fullName>
        <ecNumber evidence="3">2.4.2.1</ecNumber>
        <ecNumber evidence="3">2.4.2.2</ecNumber>
    </recommendedName>
    <alternativeName>
        <fullName evidence="3">Adenosine phosphorylase</fullName>
    </alternativeName>
    <alternativeName>
        <fullName evidence="3">Cytidine phosphorylase</fullName>
    </alternativeName>
    <alternativeName>
        <fullName evidence="3">Guanosine phosphorylase</fullName>
    </alternativeName>
    <alternativeName>
        <fullName evidence="3">Inosine phosphorylase</fullName>
    </alternativeName>
    <alternativeName>
        <fullName evidence="3">Thymidine phosphorylase</fullName>
    </alternativeName>
    <alternativeName>
        <fullName evidence="3">Uridine phosphorylase</fullName>
    </alternativeName>
    <alternativeName>
        <fullName evidence="3">Xanthosine phosphorylase</fullName>
    </alternativeName>
</protein>
<comment type="catalytic activity">
    <reaction evidence="3">
        <text>cytidine + phosphate = cytosine + alpha-D-ribose 1-phosphate</text>
        <dbReference type="Rhea" id="RHEA:52540"/>
        <dbReference type="ChEBI" id="CHEBI:16040"/>
        <dbReference type="ChEBI" id="CHEBI:17562"/>
        <dbReference type="ChEBI" id="CHEBI:43474"/>
        <dbReference type="ChEBI" id="CHEBI:57720"/>
        <dbReference type="EC" id="2.4.2.2"/>
    </reaction>
</comment>